<evidence type="ECO:0000313" key="12">
    <source>
        <dbReference type="Proteomes" id="UP000537126"/>
    </source>
</evidence>
<dbReference type="InterPro" id="IPR008333">
    <property type="entry name" value="Cbr1-like_FAD-bd_dom"/>
</dbReference>
<evidence type="ECO:0000313" key="11">
    <source>
        <dbReference type="EMBL" id="NIK73718.1"/>
    </source>
</evidence>
<sequence>MKTISLKIKEVRKLTADAVEITFEQPSGGVLSYEAGQFLTFILTIDGKEYQRSYSICSSPYTGELPKVGIKRVRGGVVSNYLNDYARSGMVITSQLPSGRFTPTIVPPHVENYVLWAGGSGITPMMSIIKSVLQANPEGKVSLFYANRNEASIMFYEDLKSLQADYPERLHITHILEEAPAAWSGLTGLLSPERVQELLRPLLQSHLPLSHWMCGPAAIMEQIQKGYDALQIGNQLHKEVFTASGGDAGAKKVSSHTQPEVSRVVIHFDRETYAFEVPKGRSILDVALEQGIDLPHSCQSGICTTCMGKLKKGKVELEVQEALSEQEIEEGYVLTCVGHPLTEEVEIEIN</sequence>
<dbReference type="InterPro" id="IPR012675">
    <property type="entry name" value="Beta-grasp_dom_sf"/>
</dbReference>
<dbReference type="PROSITE" id="PS51384">
    <property type="entry name" value="FAD_FR"/>
    <property type="match status" value="1"/>
</dbReference>
<dbReference type="InterPro" id="IPR001041">
    <property type="entry name" value="2Fe-2S_ferredoxin-type"/>
</dbReference>
<keyword evidence="7" id="KW-0408">Iron</keyword>
<dbReference type="CDD" id="cd06214">
    <property type="entry name" value="PA_degradation_oxidoreductase_like"/>
    <property type="match status" value="1"/>
</dbReference>
<dbReference type="SUPFAM" id="SSF52343">
    <property type="entry name" value="Ferredoxin reductase-like, C-terminal NADP-linked domain"/>
    <property type="match status" value="1"/>
</dbReference>
<dbReference type="PRINTS" id="PR00410">
    <property type="entry name" value="PHEHYDRXLASE"/>
</dbReference>
<dbReference type="SUPFAM" id="SSF54292">
    <property type="entry name" value="2Fe-2S ferredoxin-like"/>
    <property type="match status" value="1"/>
</dbReference>
<keyword evidence="3" id="KW-0001">2Fe-2S</keyword>
<dbReference type="Proteomes" id="UP000537126">
    <property type="component" value="Unassembled WGS sequence"/>
</dbReference>
<evidence type="ECO:0000256" key="2">
    <source>
        <dbReference type="ARBA" id="ARBA00022630"/>
    </source>
</evidence>
<dbReference type="InterPro" id="IPR017927">
    <property type="entry name" value="FAD-bd_FR_type"/>
</dbReference>
<dbReference type="InterPro" id="IPR006058">
    <property type="entry name" value="2Fe2S_fd_BS"/>
</dbReference>
<comment type="cofactor">
    <cofactor evidence="1">
        <name>FAD</name>
        <dbReference type="ChEBI" id="CHEBI:57692"/>
    </cofactor>
</comment>
<organism evidence="11 12">
    <name type="scientific">Thermonema lapsum</name>
    <dbReference type="NCBI Taxonomy" id="28195"/>
    <lineage>
        <taxon>Bacteria</taxon>
        <taxon>Pseudomonadati</taxon>
        <taxon>Bacteroidota</taxon>
        <taxon>Cytophagia</taxon>
        <taxon>Cytophagales</taxon>
        <taxon>Thermonemataceae</taxon>
        <taxon>Thermonema</taxon>
    </lineage>
</organism>
<dbReference type="SUPFAM" id="SSF63380">
    <property type="entry name" value="Riboflavin synthase domain-like"/>
    <property type="match status" value="1"/>
</dbReference>
<dbReference type="PRINTS" id="PR00371">
    <property type="entry name" value="FPNCR"/>
</dbReference>
<dbReference type="GO" id="GO:0046872">
    <property type="term" value="F:metal ion binding"/>
    <property type="evidence" value="ECO:0007669"/>
    <property type="project" value="UniProtKB-KW"/>
</dbReference>
<feature type="domain" description="2Fe-2S ferredoxin-type" evidence="9">
    <location>
        <begin position="262"/>
        <end position="350"/>
    </location>
</feature>
<evidence type="ECO:0000256" key="7">
    <source>
        <dbReference type="ARBA" id="ARBA00023004"/>
    </source>
</evidence>
<dbReference type="PANTHER" id="PTHR47354">
    <property type="entry name" value="NADH OXIDOREDUCTASE HCR"/>
    <property type="match status" value="1"/>
</dbReference>
<dbReference type="GO" id="GO:0050660">
    <property type="term" value="F:flavin adenine dinucleotide binding"/>
    <property type="evidence" value="ECO:0007669"/>
    <property type="project" value="TreeGrafter"/>
</dbReference>
<dbReference type="InterPro" id="IPR017938">
    <property type="entry name" value="Riboflavin_synthase-like_b-brl"/>
</dbReference>
<evidence type="ECO:0000259" key="10">
    <source>
        <dbReference type="PROSITE" id="PS51384"/>
    </source>
</evidence>
<keyword evidence="4" id="KW-0479">Metal-binding</keyword>
<dbReference type="PROSITE" id="PS00197">
    <property type="entry name" value="2FE2S_FER_1"/>
    <property type="match status" value="1"/>
</dbReference>
<keyword evidence="8" id="KW-0411">Iron-sulfur</keyword>
<dbReference type="CDD" id="cd00207">
    <property type="entry name" value="fer2"/>
    <property type="match status" value="1"/>
</dbReference>
<protein>
    <submittedName>
        <fullName evidence="11">Ring-1,2-phenylacetyl-CoA epoxidase subunit PaaE</fullName>
    </submittedName>
</protein>
<reference evidence="11 12" key="1">
    <citation type="submission" date="2020-03" db="EMBL/GenBank/DDBJ databases">
        <title>Genomic Encyclopedia of Type Strains, Phase IV (KMG-IV): sequencing the most valuable type-strain genomes for metagenomic binning, comparative biology and taxonomic classification.</title>
        <authorList>
            <person name="Goeker M."/>
        </authorList>
    </citation>
    <scope>NUCLEOTIDE SEQUENCE [LARGE SCALE GENOMIC DNA]</scope>
    <source>
        <strain evidence="11 12">DSM 5718</strain>
    </source>
</reference>
<dbReference type="GO" id="GO:0016491">
    <property type="term" value="F:oxidoreductase activity"/>
    <property type="evidence" value="ECO:0007669"/>
    <property type="project" value="UniProtKB-KW"/>
</dbReference>
<keyword evidence="5" id="KW-0274">FAD</keyword>
<dbReference type="InterPro" id="IPR001709">
    <property type="entry name" value="Flavoprot_Pyr_Nucl_cyt_Rdtase"/>
</dbReference>
<dbReference type="Pfam" id="PF00175">
    <property type="entry name" value="NAD_binding_1"/>
    <property type="match status" value="1"/>
</dbReference>
<dbReference type="Pfam" id="PF00970">
    <property type="entry name" value="FAD_binding_6"/>
    <property type="match status" value="1"/>
</dbReference>
<dbReference type="PROSITE" id="PS51085">
    <property type="entry name" value="2FE2S_FER_2"/>
    <property type="match status" value="1"/>
</dbReference>
<evidence type="ECO:0000256" key="4">
    <source>
        <dbReference type="ARBA" id="ARBA00022723"/>
    </source>
</evidence>
<dbReference type="AlphaFoldDB" id="A0A846MQ17"/>
<dbReference type="InterPro" id="IPR001433">
    <property type="entry name" value="OxRdtase_FAD/NAD-bd"/>
</dbReference>
<evidence type="ECO:0000256" key="5">
    <source>
        <dbReference type="ARBA" id="ARBA00022827"/>
    </source>
</evidence>
<evidence type="ECO:0000256" key="3">
    <source>
        <dbReference type="ARBA" id="ARBA00022714"/>
    </source>
</evidence>
<dbReference type="Gene3D" id="2.40.30.10">
    <property type="entry name" value="Translation factors"/>
    <property type="match status" value="1"/>
</dbReference>
<dbReference type="InterPro" id="IPR036010">
    <property type="entry name" value="2Fe-2S_ferredoxin-like_sf"/>
</dbReference>
<accession>A0A846MQ17</accession>
<dbReference type="Gene3D" id="3.40.50.80">
    <property type="entry name" value="Nucleotide-binding domain of ferredoxin-NADP reductase (FNR) module"/>
    <property type="match status" value="1"/>
</dbReference>
<dbReference type="EMBL" id="JAASRN010000002">
    <property type="protein sequence ID" value="NIK73718.1"/>
    <property type="molecule type" value="Genomic_DNA"/>
</dbReference>
<keyword evidence="2" id="KW-0285">Flavoprotein</keyword>
<keyword evidence="12" id="KW-1185">Reference proteome</keyword>
<dbReference type="GO" id="GO:0051537">
    <property type="term" value="F:2 iron, 2 sulfur cluster binding"/>
    <property type="evidence" value="ECO:0007669"/>
    <property type="project" value="UniProtKB-KW"/>
</dbReference>
<feature type="domain" description="FAD-binding FR-type" evidence="10">
    <location>
        <begin position="1"/>
        <end position="104"/>
    </location>
</feature>
<evidence type="ECO:0000256" key="8">
    <source>
        <dbReference type="ARBA" id="ARBA00023014"/>
    </source>
</evidence>
<proteinExistence type="predicted"/>
<dbReference type="InterPro" id="IPR039261">
    <property type="entry name" value="FNR_nucleotide-bd"/>
</dbReference>
<comment type="caution">
    <text evidence="11">The sequence shown here is derived from an EMBL/GenBank/DDBJ whole genome shotgun (WGS) entry which is preliminary data.</text>
</comment>
<dbReference type="InterPro" id="IPR050415">
    <property type="entry name" value="MRET"/>
</dbReference>
<evidence type="ECO:0000259" key="9">
    <source>
        <dbReference type="PROSITE" id="PS51085"/>
    </source>
</evidence>
<gene>
    <name evidence="11" type="ORF">FHS56_001231</name>
</gene>
<dbReference type="Gene3D" id="3.10.20.30">
    <property type="match status" value="1"/>
</dbReference>
<evidence type="ECO:0000256" key="6">
    <source>
        <dbReference type="ARBA" id="ARBA00023002"/>
    </source>
</evidence>
<dbReference type="RefSeq" id="WP_166918991.1">
    <property type="nucleotide sequence ID" value="NZ_JAASRN010000002.1"/>
</dbReference>
<dbReference type="Pfam" id="PF00111">
    <property type="entry name" value="Fer2"/>
    <property type="match status" value="1"/>
</dbReference>
<dbReference type="PANTHER" id="PTHR47354:SF8">
    <property type="entry name" value="1,2-PHENYLACETYL-COA EPOXIDASE, SUBUNIT E"/>
    <property type="match status" value="1"/>
</dbReference>
<evidence type="ECO:0000256" key="1">
    <source>
        <dbReference type="ARBA" id="ARBA00001974"/>
    </source>
</evidence>
<name>A0A846MQ17_9BACT</name>
<keyword evidence="6" id="KW-0560">Oxidoreductase</keyword>